<sequence length="247" mass="27450">MRYAASLPYLLSANDPSGAFPDVSKALRDPDGLLAIGGDLSVTRLVNAYRHGIFPWYSQGEPILWWAPDPRTVLLPSALHISHSLAKLLRKRRFGVTFDRDFPAVIHQCAAQRQHDGTWLLPEMIRAYCTLHERGFAHSVEVWHTQKLVGGLYGVAIGRAFFGESMFSAADNASKIALVQLCHQLARGQFALIDCQVLTGHLMRMGAHLMSRAEFVTRLTAVRDLPCAVNVWDPAPLHFPLAQTDTL</sequence>
<accession>A0A839HB60</accession>
<keyword evidence="17" id="KW-1185">Reference proteome</keyword>
<protein>
    <recommendedName>
        <fullName evidence="11 15">Leucyl/phenylalanyl-tRNA--protein transferase</fullName>
        <ecNumber evidence="10 15">2.3.2.6</ecNumber>
    </recommendedName>
    <alternativeName>
        <fullName evidence="12 15">L/F-transferase</fullName>
    </alternativeName>
    <alternativeName>
        <fullName evidence="13 15">Leucyltransferase</fullName>
    </alternativeName>
    <alternativeName>
        <fullName evidence="14 15">Phenyalanyltransferase</fullName>
    </alternativeName>
</protein>
<name>A0A839HB60_9GAMM</name>
<dbReference type="EMBL" id="JABVCQ010000012">
    <property type="protein sequence ID" value="MBB1125971.1"/>
    <property type="molecule type" value="Genomic_DNA"/>
</dbReference>
<evidence type="ECO:0000313" key="17">
    <source>
        <dbReference type="Proteomes" id="UP000548632"/>
    </source>
</evidence>
<evidence type="ECO:0000256" key="6">
    <source>
        <dbReference type="ARBA" id="ARBA00050652"/>
    </source>
</evidence>
<evidence type="ECO:0000256" key="8">
    <source>
        <dbReference type="ARBA" id="ARBA00054043"/>
    </source>
</evidence>
<evidence type="ECO:0000256" key="5">
    <source>
        <dbReference type="ARBA" id="ARBA00050607"/>
    </source>
</evidence>
<proteinExistence type="inferred from homology"/>
<comment type="catalytic activity">
    <reaction evidence="6 15">
        <text>N-terminal L-arginyl-[protein] + L-leucyl-tRNA(Leu) = N-terminal L-leucyl-L-arginyl-[protein] + tRNA(Leu) + H(+)</text>
        <dbReference type="Rhea" id="RHEA:50416"/>
        <dbReference type="Rhea" id="RHEA-COMP:9613"/>
        <dbReference type="Rhea" id="RHEA-COMP:9622"/>
        <dbReference type="Rhea" id="RHEA-COMP:12672"/>
        <dbReference type="Rhea" id="RHEA-COMP:12673"/>
        <dbReference type="ChEBI" id="CHEBI:15378"/>
        <dbReference type="ChEBI" id="CHEBI:64719"/>
        <dbReference type="ChEBI" id="CHEBI:78442"/>
        <dbReference type="ChEBI" id="CHEBI:78494"/>
        <dbReference type="ChEBI" id="CHEBI:133044"/>
        <dbReference type="EC" id="2.3.2.6"/>
    </reaction>
</comment>
<comment type="function">
    <text evidence="8 15">Functions in the N-end rule pathway of protein degradation where it conjugates Leu, Phe and, less efficiently, Met from aminoacyl-tRNAs to the N-termini of proteins containing an N-terminal arginine or lysine.</text>
</comment>
<evidence type="ECO:0000256" key="13">
    <source>
        <dbReference type="ARBA" id="ARBA00077165"/>
    </source>
</evidence>
<evidence type="ECO:0000313" key="16">
    <source>
        <dbReference type="EMBL" id="MBB1125971.1"/>
    </source>
</evidence>
<dbReference type="GO" id="GO:0005737">
    <property type="term" value="C:cytoplasm"/>
    <property type="evidence" value="ECO:0007669"/>
    <property type="project" value="UniProtKB-SubCell"/>
</dbReference>
<comment type="caution">
    <text evidence="16">The sequence shown here is derived from an EMBL/GenBank/DDBJ whole genome shotgun (WGS) entry which is preliminary data.</text>
</comment>
<comment type="catalytic activity">
    <reaction evidence="7 15">
        <text>N-terminal L-lysyl-[protein] + L-leucyl-tRNA(Leu) = N-terminal L-leucyl-L-lysyl-[protein] + tRNA(Leu) + H(+)</text>
        <dbReference type="Rhea" id="RHEA:12340"/>
        <dbReference type="Rhea" id="RHEA-COMP:9613"/>
        <dbReference type="Rhea" id="RHEA-COMP:9622"/>
        <dbReference type="Rhea" id="RHEA-COMP:12670"/>
        <dbReference type="Rhea" id="RHEA-COMP:12671"/>
        <dbReference type="ChEBI" id="CHEBI:15378"/>
        <dbReference type="ChEBI" id="CHEBI:65249"/>
        <dbReference type="ChEBI" id="CHEBI:78442"/>
        <dbReference type="ChEBI" id="CHEBI:78494"/>
        <dbReference type="ChEBI" id="CHEBI:133043"/>
        <dbReference type="EC" id="2.3.2.6"/>
    </reaction>
</comment>
<dbReference type="Proteomes" id="UP000548632">
    <property type="component" value="Unassembled WGS sequence"/>
</dbReference>
<evidence type="ECO:0000256" key="4">
    <source>
        <dbReference type="ARBA" id="ARBA00023315"/>
    </source>
</evidence>
<dbReference type="PANTHER" id="PTHR30098">
    <property type="entry name" value="LEUCYL/PHENYLALANYL-TRNA--PROTEIN TRANSFERASE"/>
    <property type="match status" value="1"/>
</dbReference>
<dbReference type="FunFam" id="3.30.70.3550:FF:000001">
    <property type="entry name" value="Leucyl/phenylalanyl-tRNA--protein transferase"/>
    <property type="match status" value="1"/>
</dbReference>
<evidence type="ECO:0000256" key="9">
    <source>
        <dbReference type="ARBA" id="ARBA00061535"/>
    </source>
</evidence>
<dbReference type="GO" id="GO:0008914">
    <property type="term" value="F:leucyl-tRNA--protein transferase activity"/>
    <property type="evidence" value="ECO:0007669"/>
    <property type="project" value="UniProtKB-UniRule"/>
</dbReference>
<reference evidence="16 17" key="1">
    <citation type="journal article" date="2020" name="Arch. Microbiol.">
        <title>The genome sequence of the giant phototrophic gammaproteobacterium Thiospirillum jenense gives insight into its physiological properties and phylogenetic relationships.</title>
        <authorList>
            <person name="Imhoff J.F."/>
            <person name="Meyer T.E."/>
            <person name="Kyndt J.A."/>
        </authorList>
    </citation>
    <scope>NUCLEOTIDE SEQUENCE [LARGE SCALE GENOMIC DNA]</scope>
    <source>
        <strain evidence="16 17">DSM 216</strain>
    </source>
</reference>
<dbReference type="NCBIfam" id="TIGR00667">
    <property type="entry name" value="aat"/>
    <property type="match status" value="1"/>
</dbReference>
<dbReference type="Gene3D" id="3.40.630.70">
    <property type="entry name" value="Leucyl/phenylalanyl-tRNA-protein transferase, C-terminal domain"/>
    <property type="match status" value="1"/>
</dbReference>
<dbReference type="AlphaFoldDB" id="A0A839HB60"/>
<dbReference type="InterPro" id="IPR016181">
    <property type="entry name" value="Acyl_CoA_acyltransferase"/>
</dbReference>
<dbReference type="SUPFAM" id="SSF55729">
    <property type="entry name" value="Acyl-CoA N-acyltransferases (Nat)"/>
    <property type="match status" value="1"/>
</dbReference>
<dbReference type="InterPro" id="IPR042203">
    <property type="entry name" value="Leu/Phe-tRNA_Trfase_C"/>
</dbReference>
<evidence type="ECO:0000256" key="3">
    <source>
        <dbReference type="ARBA" id="ARBA00022679"/>
    </source>
</evidence>
<dbReference type="GO" id="GO:0030163">
    <property type="term" value="P:protein catabolic process"/>
    <property type="evidence" value="ECO:0007669"/>
    <property type="project" value="UniProtKB-UniRule"/>
</dbReference>
<evidence type="ECO:0000256" key="12">
    <source>
        <dbReference type="ARBA" id="ARBA00077136"/>
    </source>
</evidence>
<dbReference type="InterPro" id="IPR042221">
    <property type="entry name" value="Leu/Phe-tRNA_Trfase_N"/>
</dbReference>
<evidence type="ECO:0000256" key="2">
    <source>
        <dbReference type="ARBA" id="ARBA00022490"/>
    </source>
</evidence>
<gene>
    <name evidence="15" type="primary">aat</name>
    <name evidence="16" type="ORF">HUK38_06970</name>
</gene>
<dbReference type="FunFam" id="3.40.630.70:FF:000001">
    <property type="entry name" value="Leucyl/phenylalanyl-tRNA--protein transferase"/>
    <property type="match status" value="1"/>
</dbReference>
<comment type="similarity">
    <text evidence="9 15">Belongs to the L/F-transferase family.</text>
</comment>
<dbReference type="InterPro" id="IPR004616">
    <property type="entry name" value="Leu/Phe-tRNA_Trfase"/>
</dbReference>
<keyword evidence="3 15" id="KW-0808">Transferase</keyword>
<evidence type="ECO:0000256" key="14">
    <source>
        <dbReference type="ARBA" id="ARBA00083640"/>
    </source>
</evidence>
<evidence type="ECO:0000256" key="1">
    <source>
        <dbReference type="ARBA" id="ARBA00004496"/>
    </source>
</evidence>
<dbReference type="EC" id="2.3.2.6" evidence="10 15"/>
<dbReference type="PANTHER" id="PTHR30098:SF2">
    <property type="entry name" value="LEUCYL_PHENYLALANYL-TRNA--PROTEIN TRANSFERASE"/>
    <property type="match status" value="1"/>
</dbReference>
<organism evidence="16 17">
    <name type="scientific">Thiospirillum jenense</name>
    <dbReference type="NCBI Taxonomy" id="1653858"/>
    <lineage>
        <taxon>Bacteria</taxon>
        <taxon>Pseudomonadati</taxon>
        <taxon>Pseudomonadota</taxon>
        <taxon>Gammaproteobacteria</taxon>
        <taxon>Chromatiales</taxon>
        <taxon>Chromatiaceae</taxon>
        <taxon>Thiospirillum</taxon>
    </lineage>
</organism>
<keyword evidence="4 15" id="KW-0012">Acyltransferase</keyword>
<evidence type="ECO:0000256" key="11">
    <source>
        <dbReference type="ARBA" id="ARBA00074372"/>
    </source>
</evidence>
<evidence type="ECO:0000256" key="7">
    <source>
        <dbReference type="ARBA" id="ARBA00051538"/>
    </source>
</evidence>
<comment type="catalytic activity">
    <reaction evidence="5 15">
        <text>L-phenylalanyl-tRNA(Phe) + an N-terminal L-alpha-aminoacyl-[protein] = an N-terminal L-phenylalanyl-L-alpha-aminoacyl-[protein] + tRNA(Phe)</text>
        <dbReference type="Rhea" id="RHEA:43632"/>
        <dbReference type="Rhea" id="RHEA-COMP:9668"/>
        <dbReference type="Rhea" id="RHEA-COMP:9699"/>
        <dbReference type="Rhea" id="RHEA-COMP:10636"/>
        <dbReference type="Rhea" id="RHEA-COMP:10637"/>
        <dbReference type="ChEBI" id="CHEBI:78442"/>
        <dbReference type="ChEBI" id="CHEBI:78531"/>
        <dbReference type="ChEBI" id="CHEBI:78597"/>
        <dbReference type="ChEBI" id="CHEBI:83561"/>
        <dbReference type="EC" id="2.3.2.6"/>
    </reaction>
</comment>
<dbReference type="Pfam" id="PF03588">
    <property type="entry name" value="Leu_Phe_trans"/>
    <property type="match status" value="1"/>
</dbReference>
<evidence type="ECO:0000256" key="10">
    <source>
        <dbReference type="ARBA" id="ARBA00066767"/>
    </source>
</evidence>
<comment type="subcellular location">
    <subcellularLocation>
        <location evidence="1 15">Cytoplasm</location>
    </subcellularLocation>
</comment>
<evidence type="ECO:0000256" key="15">
    <source>
        <dbReference type="HAMAP-Rule" id="MF_00688"/>
    </source>
</evidence>
<dbReference type="HAMAP" id="MF_00688">
    <property type="entry name" value="Leu_Phe_trans"/>
    <property type="match status" value="1"/>
</dbReference>
<keyword evidence="2 15" id="KW-0963">Cytoplasm</keyword>
<dbReference type="RefSeq" id="WP_182583664.1">
    <property type="nucleotide sequence ID" value="NZ_JABVCQ010000012.1"/>
</dbReference>
<dbReference type="Gene3D" id="3.30.70.3550">
    <property type="entry name" value="Leucyl/phenylalanyl-tRNA-protein transferase, N-terminal domain"/>
    <property type="match status" value="1"/>
</dbReference>